<feature type="domain" description="SNTX MACPF/CDC-like" evidence="1">
    <location>
        <begin position="1"/>
        <end position="123"/>
    </location>
</feature>
<proteinExistence type="predicted"/>
<protein>
    <recommendedName>
        <fullName evidence="1">SNTX MACPF/CDC-like domain-containing protein</fullName>
    </recommendedName>
</protein>
<sequence length="124" mass="14066">MGSVAKLGDLYDARRDKFCGISILKDSAPDSAIQTRDNPFSDTKYFHSDKYSDKFDKLDVKAELKLSVLCGLFSLKGSGRYFRDEKSSKRAVRCTLMYNICTKIEELSIFNDALKECIELDALQ</sequence>
<dbReference type="OrthoDB" id="10015728at2759"/>
<evidence type="ECO:0000259" key="1">
    <source>
        <dbReference type="Pfam" id="PF24674"/>
    </source>
</evidence>
<accession>A0A8J2KFF8</accession>
<dbReference type="InterPro" id="IPR052090">
    <property type="entry name" value="Cytolytic_pore-forming_toxin"/>
</dbReference>
<dbReference type="EMBL" id="CAJVCH010262932">
    <property type="protein sequence ID" value="CAG7734109.1"/>
    <property type="molecule type" value="Genomic_DNA"/>
</dbReference>
<organism evidence="2 3">
    <name type="scientific">Allacma fusca</name>
    <dbReference type="NCBI Taxonomy" id="39272"/>
    <lineage>
        <taxon>Eukaryota</taxon>
        <taxon>Metazoa</taxon>
        <taxon>Ecdysozoa</taxon>
        <taxon>Arthropoda</taxon>
        <taxon>Hexapoda</taxon>
        <taxon>Collembola</taxon>
        <taxon>Symphypleona</taxon>
        <taxon>Sminthuridae</taxon>
        <taxon>Allacma</taxon>
    </lineage>
</organism>
<gene>
    <name evidence="2" type="ORF">AFUS01_LOCUS22513</name>
</gene>
<feature type="non-terminal residue" evidence="2">
    <location>
        <position position="124"/>
    </location>
</feature>
<name>A0A8J2KFF8_9HEXA</name>
<dbReference type="Pfam" id="PF24674">
    <property type="entry name" value="MACPF_SNTX"/>
    <property type="match status" value="1"/>
</dbReference>
<reference evidence="2" key="1">
    <citation type="submission" date="2021-06" db="EMBL/GenBank/DDBJ databases">
        <authorList>
            <person name="Hodson N. C."/>
            <person name="Mongue J. A."/>
            <person name="Jaron S. K."/>
        </authorList>
    </citation>
    <scope>NUCLEOTIDE SEQUENCE</scope>
</reference>
<dbReference type="InterPro" id="IPR056072">
    <property type="entry name" value="SNTX_MACPF/CDC-like_dom"/>
</dbReference>
<dbReference type="AlphaFoldDB" id="A0A8J2KFF8"/>
<evidence type="ECO:0000313" key="3">
    <source>
        <dbReference type="Proteomes" id="UP000708208"/>
    </source>
</evidence>
<keyword evidence="3" id="KW-1185">Reference proteome</keyword>
<dbReference type="PANTHER" id="PTHR31594">
    <property type="entry name" value="AIG1-TYPE G DOMAIN-CONTAINING PROTEIN"/>
    <property type="match status" value="1"/>
</dbReference>
<comment type="caution">
    <text evidence="2">The sequence shown here is derived from an EMBL/GenBank/DDBJ whole genome shotgun (WGS) entry which is preliminary data.</text>
</comment>
<dbReference type="PANTHER" id="PTHR31594:SF14">
    <property type="entry name" value="FIBRONECTIN TYPE-III DOMAIN-CONTAINING PROTEIN"/>
    <property type="match status" value="1"/>
</dbReference>
<evidence type="ECO:0000313" key="2">
    <source>
        <dbReference type="EMBL" id="CAG7734109.1"/>
    </source>
</evidence>
<dbReference type="Proteomes" id="UP000708208">
    <property type="component" value="Unassembled WGS sequence"/>
</dbReference>